<accession>A0ABU6VVW0</accession>
<feature type="non-terminal residue" evidence="1">
    <location>
        <position position="1"/>
    </location>
</feature>
<name>A0ABU6VVW0_9FABA</name>
<gene>
    <name evidence="1" type="ORF">PIB30_084560</name>
</gene>
<comment type="caution">
    <text evidence="1">The sequence shown here is derived from an EMBL/GenBank/DDBJ whole genome shotgun (WGS) entry which is preliminary data.</text>
</comment>
<organism evidence="1 2">
    <name type="scientific">Stylosanthes scabra</name>
    <dbReference type="NCBI Taxonomy" id="79078"/>
    <lineage>
        <taxon>Eukaryota</taxon>
        <taxon>Viridiplantae</taxon>
        <taxon>Streptophyta</taxon>
        <taxon>Embryophyta</taxon>
        <taxon>Tracheophyta</taxon>
        <taxon>Spermatophyta</taxon>
        <taxon>Magnoliopsida</taxon>
        <taxon>eudicotyledons</taxon>
        <taxon>Gunneridae</taxon>
        <taxon>Pentapetalae</taxon>
        <taxon>rosids</taxon>
        <taxon>fabids</taxon>
        <taxon>Fabales</taxon>
        <taxon>Fabaceae</taxon>
        <taxon>Papilionoideae</taxon>
        <taxon>50 kb inversion clade</taxon>
        <taxon>dalbergioids sensu lato</taxon>
        <taxon>Dalbergieae</taxon>
        <taxon>Pterocarpus clade</taxon>
        <taxon>Stylosanthes</taxon>
    </lineage>
</organism>
<evidence type="ECO:0000313" key="1">
    <source>
        <dbReference type="EMBL" id="MED6176093.1"/>
    </source>
</evidence>
<proteinExistence type="predicted"/>
<protein>
    <submittedName>
        <fullName evidence="1">Uncharacterized protein</fullName>
    </submittedName>
</protein>
<evidence type="ECO:0000313" key="2">
    <source>
        <dbReference type="Proteomes" id="UP001341840"/>
    </source>
</evidence>
<dbReference type="EMBL" id="JASCZI010152410">
    <property type="protein sequence ID" value="MED6176093.1"/>
    <property type="molecule type" value="Genomic_DNA"/>
</dbReference>
<keyword evidence="2" id="KW-1185">Reference proteome</keyword>
<dbReference type="Proteomes" id="UP001341840">
    <property type="component" value="Unassembled WGS sequence"/>
</dbReference>
<reference evidence="1 2" key="1">
    <citation type="journal article" date="2023" name="Plants (Basel)">
        <title>Bridging the Gap: Combining Genomics and Transcriptomics Approaches to Understand Stylosanthes scabra, an Orphan Legume from the Brazilian Caatinga.</title>
        <authorList>
            <person name="Ferreira-Neto J.R.C."/>
            <person name="da Silva M.D."/>
            <person name="Binneck E."/>
            <person name="de Melo N.F."/>
            <person name="da Silva R.H."/>
            <person name="de Melo A.L.T.M."/>
            <person name="Pandolfi V."/>
            <person name="Bustamante F.O."/>
            <person name="Brasileiro-Vidal A.C."/>
            <person name="Benko-Iseppon A.M."/>
        </authorList>
    </citation>
    <scope>NUCLEOTIDE SEQUENCE [LARGE SCALE GENOMIC DNA]</scope>
    <source>
        <tissue evidence="1">Leaves</tissue>
    </source>
</reference>
<sequence>IPRLYVLGVILWSGQISVSGTYFDELGLSMHVYFMLDGTTIGPWCLPCLRGGSRSSTLATCRAEI</sequence>